<dbReference type="Pfam" id="PF02803">
    <property type="entry name" value="Thiolase_C"/>
    <property type="match status" value="1"/>
</dbReference>
<dbReference type="PANTHER" id="PTHR18919:SF107">
    <property type="entry name" value="ACETYL-COA ACETYLTRANSFERASE, CYTOSOLIC"/>
    <property type="match status" value="1"/>
</dbReference>
<feature type="domain" description="Thiolase N-terminal" evidence="8">
    <location>
        <begin position="6"/>
        <end position="265"/>
    </location>
</feature>
<evidence type="ECO:0000256" key="7">
    <source>
        <dbReference type="RuleBase" id="RU003557"/>
    </source>
</evidence>
<dbReference type="InterPro" id="IPR020617">
    <property type="entry name" value="Thiolase_C"/>
</dbReference>
<keyword evidence="4 7" id="KW-0012">Acyltransferase</keyword>
<evidence type="ECO:0000256" key="2">
    <source>
        <dbReference type="ARBA" id="ARBA00012705"/>
    </source>
</evidence>
<sequence length="409" mass="44349">MKENRVFVIDAKRSAIGKFLGSLYEMDPTEVSKQVIQNGFAHYNLNDVESVIIGNVIGAGTGQGLARKIAINSGIPITTPAYSVNMVCGSGMQALINGFKEIKCGKAVVLTGGVEFMSKIPFATNSYIRFGKKFGDFTMTDLMTHDGLIDSFSGVHMGVTAENIAKEYSISREMQDEYSYLTQQRAIYAVDNKKFKNEIVPVVLKDYRKNEYVFETDEFPNRKSSKEKLATLKPTFLRDGSGTVTAGNTSGINDGVSFILLASEDYCKENHIIPLVELCEGTAVGCDPQLMGLGPYYAITDLLNKCDMKLDDIDCLEINEAFAAQALGCYKLLANKYNTTIEKIVNKTNLKGSGIGLGHPLGSTGARIVGTLSHTMKELGSEYGVASLCIGGGMGAAVLVRKVDENEFA</sequence>
<dbReference type="GO" id="GO:0003985">
    <property type="term" value="F:acetyl-CoA C-acetyltransferase activity"/>
    <property type="evidence" value="ECO:0007669"/>
    <property type="project" value="UniProtKB-EC"/>
</dbReference>
<reference evidence="10 11" key="1">
    <citation type="submission" date="2018-08" db="EMBL/GenBank/DDBJ databases">
        <title>A genome reference for cultivated species of the human gut microbiota.</title>
        <authorList>
            <person name="Zou Y."/>
            <person name="Xue W."/>
            <person name="Luo G."/>
        </authorList>
    </citation>
    <scope>NUCLEOTIDE SEQUENCE [LARGE SCALE GENOMIC DNA]</scope>
    <source>
        <strain evidence="10 11">OM06-4</strain>
    </source>
</reference>
<evidence type="ECO:0000313" key="11">
    <source>
        <dbReference type="Proteomes" id="UP000261032"/>
    </source>
</evidence>
<comment type="caution">
    <text evidence="10">The sequence shown here is derived from an EMBL/GenBank/DDBJ whole genome shotgun (WGS) entry which is preliminary data.</text>
</comment>
<dbReference type="InterPro" id="IPR002155">
    <property type="entry name" value="Thiolase"/>
</dbReference>
<evidence type="ECO:0000256" key="1">
    <source>
        <dbReference type="ARBA" id="ARBA00010982"/>
    </source>
</evidence>
<evidence type="ECO:0000256" key="5">
    <source>
        <dbReference type="ARBA" id="ARBA00030755"/>
    </source>
</evidence>
<dbReference type="EMBL" id="QUSL01000010">
    <property type="protein sequence ID" value="RGD85500.1"/>
    <property type="molecule type" value="Genomic_DNA"/>
</dbReference>
<feature type="domain" description="Thiolase C-terminal" evidence="9">
    <location>
        <begin position="274"/>
        <end position="401"/>
    </location>
</feature>
<protein>
    <recommendedName>
        <fullName evidence="2">acetyl-CoA C-acetyltransferase</fullName>
        <ecNumber evidence="2">2.3.1.9</ecNumber>
    </recommendedName>
    <alternativeName>
        <fullName evidence="5">Acetoacetyl-CoA thiolase</fullName>
    </alternativeName>
</protein>
<comment type="similarity">
    <text evidence="1 7">Belongs to the thiolase-like superfamily. Thiolase family.</text>
</comment>
<dbReference type="RefSeq" id="WP_117581246.1">
    <property type="nucleotide sequence ID" value="NZ_QUSL01000010.1"/>
</dbReference>
<dbReference type="EC" id="2.3.1.9" evidence="2"/>
<dbReference type="CDD" id="cd00751">
    <property type="entry name" value="thiolase"/>
    <property type="match status" value="1"/>
</dbReference>
<gene>
    <name evidence="10" type="ORF">DXB93_07970</name>
</gene>
<accession>A0A3E3EF31</accession>
<dbReference type="InterPro" id="IPR020616">
    <property type="entry name" value="Thiolase_N"/>
</dbReference>
<evidence type="ECO:0000256" key="4">
    <source>
        <dbReference type="ARBA" id="ARBA00023315"/>
    </source>
</evidence>
<dbReference type="InterPro" id="IPR020615">
    <property type="entry name" value="Thiolase_acyl_enz_int_AS"/>
</dbReference>
<feature type="active site" description="Proton acceptor" evidence="6">
    <location>
        <position position="389"/>
    </location>
</feature>
<dbReference type="InterPro" id="IPR016039">
    <property type="entry name" value="Thiolase-like"/>
</dbReference>
<dbReference type="PIRSF" id="PIRSF000429">
    <property type="entry name" value="Ac-CoA_Ac_transf"/>
    <property type="match status" value="1"/>
</dbReference>
<dbReference type="Proteomes" id="UP000261032">
    <property type="component" value="Unassembled WGS sequence"/>
</dbReference>
<evidence type="ECO:0000259" key="9">
    <source>
        <dbReference type="Pfam" id="PF02803"/>
    </source>
</evidence>
<evidence type="ECO:0000256" key="6">
    <source>
        <dbReference type="PIRSR" id="PIRSR000429-1"/>
    </source>
</evidence>
<evidence type="ECO:0000313" key="10">
    <source>
        <dbReference type="EMBL" id="RGD85500.1"/>
    </source>
</evidence>
<keyword evidence="3 7" id="KW-0808">Transferase</keyword>
<dbReference type="InterPro" id="IPR020610">
    <property type="entry name" value="Thiolase_AS"/>
</dbReference>
<dbReference type="PANTHER" id="PTHR18919">
    <property type="entry name" value="ACETYL-COA C-ACYLTRANSFERASE"/>
    <property type="match status" value="1"/>
</dbReference>
<dbReference type="Pfam" id="PF00108">
    <property type="entry name" value="Thiolase_N"/>
    <property type="match status" value="1"/>
</dbReference>
<organism evidence="10 11">
    <name type="scientific">Thomasclavelia ramosa</name>
    <dbReference type="NCBI Taxonomy" id="1547"/>
    <lineage>
        <taxon>Bacteria</taxon>
        <taxon>Bacillati</taxon>
        <taxon>Bacillota</taxon>
        <taxon>Erysipelotrichia</taxon>
        <taxon>Erysipelotrichales</taxon>
        <taxon>Coprobacillaceae</taxon>
        <taxon>Thomasclavelia</taxon>
    </lineage>
</organism>
<name>A0A3E3EF31_9FIRM</name>
<evidence type="ECO:0000259" key="8">
    <source>
        <dbReference type="Pfam" id="PF00108"/>
    </source>
</evidence>
<dbReference type="SUPFAM" id="SSF53901">
    <property type="entry name" value="Thiolase-like"/>
    <property type="match status" value="2"/>
</dbReference>
<dbReference type="NCBIfam" id="TIGR01930">
    <property type="entry name" value="AcCoA-C-Actrans"/>
    <property type="match status" value="1"/>
</dbReference>
<proteinExistence type="inferred from homology"/>
<dbReference type="Gene3D" id="3.40.47.10">
    <property type="match status" value="2"/>
</dbReference>
<dbReference type="PROSITE" id="PS00099">
    <property type="entry name" value="THIOLASE_3"/>
    <property type="match status" value="1"/>
</dbReference>
<evidence type="ECO:0000256" key="3">
    <source>
        <dbReference type="ARBA" id="ARBA00022679"/>
    </source>
</evidence>
<feature type="active site" description="Proton acceptor" evidence="6">
    <location>
        <position position="359"/>
    </location>
</feature>
<dbReference type="PROSITE" id="PS00098">
    <property type="entry name" value="THIOLASE_1"/>
    <property type="match status" value="1"/>
</dbReference>
<feature type="active site" description="Acyl-thioester intermediate" evidence="6">
    <location>
        <position position="88"/>
    </location>
</feature>
<dbReference type="AlphaFoldDB" id="A0A3E3EF31"/>